<evidence type="ECO:0000313" key="4">
    <source>
        <dbReference type="Proteomes" id="UP001161438"/>
    </source>
</evidence>
<dbReference type="RefSeq" id="XP_056079603.1">
    <property type="nucleotide sequence ID" value="XM_056225824.1"/>
</dbReference>
<keyword evidence="2" id="KW-0472">Membrane</keyword>
<organism evidence="3 4">
    <name type="scientific">Saccharomyces mikatae IFO 1815</name>
    <dbReference type="NCBI Taxonomy" id="226126"/>
    <lineage>
        <taxon>Eukaryota</taxon>
        <taxon>Fungi</taxon>
        <taxon>Dikarya</taxon>
        <taxon>Ascomycota</taxon>
        <taxon>Saccharomycotina</taxon>
        <taxon>Saccharomycetes</taxon>
        <taxon>Saccharomycetales</taxon>
        <taxon>Saccharomycetaceae</taxon>
        <taxon>Saccharomyces</taxon>
    </lineage>
</organism>
<keyword evidence="2" id="KW-0812">Transmembrane</keyword>
<dbReference type="GeneID" id="80921391"/>
<accession>A0AA35IUS1</accession>
<dbReference type="AlphaFoldDB" id="A0AA35IUS1"/>
<evidence type="ECO:0000256" key="1">
    <source>
        <dbReference type="SAM" id="MobiDB-lite"/>
    </source>
</evidence>
<name>A0AA35IUS1_SACMI</name>
<sequence>MTLISKVLDISKINTSFKDEGARDEILCDEHHPLEKGYFKTIMRAFSNSIKLGLRGNLGPKDTGIIFQSDDTPHDLTLEELKRQPVFIAISWFVLGLIITFLLICITLLLTSRYSDEKEDYVAEAVPSRNSNDEEMQLPPVTWLSST</sequence>
<keyword evidence="4" id="KW-1185">Reference proteome</keyword>
<feature type="region of interest" description="Disordered" evidence="1">
    <location>
        <begin position="125"/>
        <end position="147"/>
    </location>
</feature>
<feature type="transmembrane region" description="Helical" evidence="2">
    <location>
        <begin position="86"/>
        <end position="110"/>
    </location>
</feature>
<evidence type="ECO:0008006" key="5">
    <source>
        <dbReference type="Google" id="ProtNLM"/>
    </source>
</evidence>
<reference evidence="3" key="1">
    <citation type="submission" date="2022-10" db="EMBL/GenBank/DDBJ databases">
        <authorList>
            <person name="Byrne P K."/>
        </authorList>
    </citation>
    <scope>NUCLEOTIDE SEQUENCE</scope>
    <source>
        <strain evidence="3">IFO1815</strain>
    </source>
</reference>
<gene>
    <name evidence="3" type="primary">SMKI15G3300</name>
    <name evidence="3" type="ORF">SMKI_15G3300</name>
</gene>
<keyword evidence="2" id="KW-1133">Transmembrane helix</keyword>
<evidence type="ECO:0000256" key="2">
    <source>
        <dbReference type="SAM" id="Phobius"/>
    </source>
</evidence>
<evidence type="ECO:0000313" key="3">
    <source>
        <dbReference type="EMBL" id="CAI4036483.1"/>
    </source>
</evidence>
<proteinExistence type="predicted"/>
<protein>
    <recommendedName>
        <fullName evidence="5">YOR186W-like protein</fullName>
    </recommendedName>
</protein>
<dbReference type="Proteomes" id="UP001161438">
    <property type="component" value="Chromosome 15"/>
</dbReference>
<dbReference type="EMBL" id="OX365771">
    <property type="protein sequence ID" value="CAI4036483.1"/>
    <property type="molecule type" value="Genomic_DNA"/>
</dbReference>